<evidence type="ECO:0000259" key="6">
    <source>
        <dbReference type="PROSITE" id="PS50234"/>
    </source>
</evidence>
<dbReference type="AlphaFoldDB" id="A0A077EGY1"/>
<feature type="transmembrane region" description="Helical" evidence="5">
    <location>
        <begin position="56"/>
        <end position="78"/>
    </location>
</feature>
<dbReference type="STRING" id="1338011.BD94_3121"/>
<dbReference type="Pfam" id="PF13519">
    <property type="entry name" value="VWA_2"/>
    <property type="match status" value="1"/>
</dbReference>
<evidence type="ECO:0000313" key="8">
    <source>
        <dbReference type="Proteomes" id="UP000028933"/>
    </source>
</evidence>
<name>A0A077EGY1_9FLAO</name>
<evidence type="ECO:0000256" key="2">
    <source>
        <dbReference type="ARBA" id="ARBA00022692"/>
    </source>
</evidence>
<keyword evidence="3 5" id="KW-1133">Transmembrane helix</keyword>
<dbReference type="SUPFAM" id="SSF53300">
    <property type="entry name" value="vWA-like"/>
    <property type="match status" value="1"/>
</dbReference>
<evidence type="ECO:0000256" key="4">
    <source>
        <dbReference type="ARBA" id="ARBA00023136"/>
    </source>
</evidence>
<dbReference type="RefSeq" id="WP_009089483.1">
    <property type="nucleotide sequence ID" value="NZ_CP007547.1"/>
</dbReference>
<reference evidence="7 8" key="1">
    <citation type="journal article" date="2013" name="Lancet">
        <title>First case of E anophelis outbreak in an intensive-care unit.</title>
        <authorList>
            <person name="Teo J."/>
            <person name="Tan S.Y."/>
            <person name="Tay M."/>
            <person name="Ding Y."/>
            <person name="Kjelleberg S."/>
            <person name="Givskov M."/>
            <person name="Lin R.T."/>
            <person name="Yang L."/>
        </authorList>
    </citation>
    <scope>NUCLEOTIDE SEQUENCE [LARGE SCALE GENOMIC DNA]</scope>
    <source>
        <strain evidence="7 8">NUHP1</strain>
    </source>
</reference>
<evidence type="ECO:0000256" key="5">
    <source>
        <dbReference type="SAM" id="Phobius"/>
    </source>
</evidence>
<protein>
    <submittedName>
        <fullName evidence="7">BatB</fullName>
    </submittedName>
</protein>
<dbReference type="PANTHER" id="PTHR22550">
    <property type="entry name" value="SPORE GERMINATION PROTEIN"/>
    <property type="match status" value="1"/>
</dbReference>
<dbReference type="SMART" id="SM00327">
    <property type="entry name" value="VWA"/>
    <property type="match status" value="1"/>
</dbReference>
<dbReference type="KEGG" id="eao:BD94_3121"/>
<dbReference type="Gene3D" id="3.40.50.410">
    <property type="entry name" value="von Willebrand factor, type A domain"/>
    <property type="match status" value="1"/>
</dbReference>
<proteinExistence type="predicted"/>
<feature type="transmembrane region" description="Helical" evidence="5">
    <location>
        <begin position="309"/>
        <end position="327"/>
    </location>
</feature>
<dbReference type="HOGENOM" id="CLU_024570_1_0_10"/>
<dbReference type="Proteomes" id="UP000028933">
    <property type="component" value="Chromosome"/>
</dbReference>
<accession>A0A077EGY1</accession>
<evidence type="ECO:0000256" key="3">
    <source>
        <dbReference type="ARBA" id="ARBA00022989"/>
    </source>
</evidence>
<feature type="transmembrane region" description="Helical" evidence="5">
    <location>
        <begin position="12"/>
        <end position="28"/>
    </location>
</feature>
<gene>
    <name evidence="7" type="ORF">BD94_3121</name>
</gene>
<dbReference type="eggNOG" id="COG2304">
    <property type="taxonomic scope" value="Bacteria"/>
</dbReference>
<dbReference type="InterPro" id="IPR002035">
    <property type="entry name" value="VWF_A"/>
</dbReference>
<keyword evidence="4 5" id="KW-0472">Membrane</keyword>
<evidence type="ECO:0000313" key="7">
    <source>
        <dbReference type="EMBL" id="AIL46896.1"/>
    </source>
</evidence>
<sequence length="335" mass="37578">MDWTFENYNYLFLLLLVPLMWLLIANFMRWREKRRKLFADSNFHTVLFASKSKYKFVFIPLYILAFTFLVLAFADLLGGKEEMKVSHKIANVVLLMDVSNSMNAEDVQPNSRLGREKKIVLETLKKMKDERVGIVVFAGNAVSIMPLTTDYAAVETYINSIETSIIGQQGTDFLVAMREAAKMYKTTGKSGRNVVLISDGEDNEGHDKEAAALAKSQNIKITAVGIGTEQGAPVPDYMYGQLMGYKNTPYGEPVISKRETQALVQMSNGTGGTYIDGNNDSAAAQLVSALDKLKSDTEVTTNSQSSIHYYQWFLGISFILFFIIYLTNPKRDLNI</sequence>
<dbReference type="EMBL" id="CP007547">
    <property type="protein sequence ID" value="AIL46896.1"/>
    <property type="molecule type" value="Genomic_DNA"/>
</dbReference>
<keyword evidence="2 5" id="KW-0812">Transmembrane</keyword>
<dbReference type="InterPro" id="IPR036465">
    <property type="entry name" value="vWFA_dom_sf"/>
</dbReference>
<keyword evidence="1" id="KW-1003">Cell membrane</keyword>
<dbReference type="PROSITE" id="PS50234">
    <property type="entry name" value="VWFA"/>
    <property type="match status" value="1"/>
</dbReference>
<dbReference type="InterPro" id="IPR050768">
    <property type="entry name" value="UPF0353/GerABKA_families"/>
</dbReference>
<dbReference type="GeneID" id="56684268"/>
<evidence type="ECO:0000256" key="1">
    <source>
        <dbReference type="ARBA" id="ARBA00022475"/>
    </source>
</evidence>
<dbReference type="PANTHER" id="PTHR22550:SF5">
    <property type="entry name" value="LEUCINE ZIPPER PROTEIN 4"/>
    <property type="match status" value="1"/>
</dbReference>
<feature type="domain" description="VWFA" evidence="6">
    <location>
        <begin position="91"/>
        <end position="270"/>
    </location>
</feature>
<organism evidence="7 8">
    <name type="scientific">Elizabethkingia anophelis NUHP1</name>
    <dbReference type="NCBI Taxonomy" id="1338011"/>
    <lineage>
        <taxon>Bacteria</taxon>
        <taxon>Pseudomonadati</taxon>
        <taxon>Bacteroidota</taxon>
        <taxon>Flavobacteriia</taxon>
        <taxon>Flavobacteriales</taxon>
        <taxon>Weeksellaceae</taxon>
        <taxon>Elizabethkingia</taxon>
    </lineage>
</organism>